<proteinExistence type="predicted"/>
<reference evidence="1 2" key="1">
    <citation type="journal article" date="2016" name="Sci. Rep.">
        <title>Metabolic traits of an uncultured archaeal lineage -MSBL1- from brine pools of the Red Sea.</title>
        <authorList>
            <person name="Mwirichia R."/>
            <person name="Alam I."/>
            <person name="Rashid M."/>
            <person name="Vinu M."/>
            <person name="Ba-Alawi W."/>
            <person name="Anthony Kamau A."/>
            <person name="Kamanda Ngugi D."/>
            <person name="Goker M."/>
            <person name="Klenk H.P."/>
            <person name="Bajic V."/>
            <person name="Stingl U."/>
        </authorList>
    </citation>
    <scope>NUCLEOTIDE SEQUENCE [LARGE SCALE GENOMIC DNA]</scope>
    <source>
        <strain evidence="1">SCGC-AAA259J03</strain>
    </source>
</reference>
<organism evidence="1 2">
    <name type="scientific">candidate division MSBL1 archaeon SCGC-AAA259J03</name>
    <dbReference type="NCBI Taxonomy" id="1698269"/>
    <lineage>
        <taxon>Archaea</taxon>
        <taxon>Methanobacteriati</taxon>
        <taxon>Methanobacteriota</taxon>
        <taxon>candidate division MSBL1</taxon>
    </lineage>
</organism>
<dbReference type="AlphaFoldDB" id="A0A656YWM0"/>
<dbReference type="Pfam" id="PF09845">
    <property type="entry name" value="OapC"/>
    <property type="match status" value="1"/>
</dbReference>
<evidence type="ECO:0000313" key="2">
    <source>
        <dbReference type="Proteomes" id="UP000070257"/>
    </source>
</evidence>
<dbReference type="EMBL" id="LHXT01000027">
    <property type="protein sequence ID" value="KXA98257.1"/>
    <property type="molecule type" value="Genomic_DNA"/>
</dbReference>
<evidence type="ECO:0000313" key="1">
    <source>
        <dbReference type="EMBL" id="KXA98257.1"/>
    </source>
</evidence>
<protein>
    <recommendedName>
        <fullName evidence="3">Zn-ribbon containing protein</fullName>
    </recommendedName>
</protein>
<dbReference type="Proteomes" id="UP000070257">
    <property type="component" value="Unassembled WGS sequence"/>
</dbReference>
<dbReference type="InterPro" id="IPR018645">
    <property type="entry name" value="OapC-like"/>
</dbReference>
<comment type="caution">
    <text evidence="1">The sequence shown here is derived from an EMBL/GenBank/DDBJ whole genome shotgun (WGS) entry which is preliminary data.</text>
</comment>
<accession>A0A656YWM0</accession>
<name>A0A656YWM0_9EURY</name>
<evidence type="ECO:0008006" key="3">
    <source>
        <dbReference type="Google" id="ProtNLM"/>
    </source>
</evidence>
<keyword evidence="2" id="KW-1185">Reference proteome</keyword>
<gene>
    <name evidence="1" type="ORF">AKJ39_02310</name>
</gene>
<sequence>MIQMNHECLNCGNTLKFASEGSPYEGCPKCGCRLFSYARGQPPELDVETAEKVEDVGGARAGREIVEEVETVLLELDEVGGGGVLEDLKFNLESIKVKGDGVFEISLDKLAGEKPLIVELKEGKYHVHLSSLFGASKKRIDLEDLDI</sequence>